<dbReference type="Pfam" id="PF01416">
    <property type="entry name" value="PseudoU_synth_1"/>
    <property type="match status" value="1"/>
</dbReference>
<dbReference type="AlphaFoldDB" id="A0A8S4QHT0"/>
<feature type="domain" description="Pseudouridine synthase I TruA alpha/beta" evidence="1">
    <location>
        <begin position="1"/>
        <end position="48"/>
    </location>
</feature>
<dbReference type="SUPFAM" id="SSF55120">
    <property type="entry name" value="Pseudouridine synthase"/>
    <property type="match status" value="1"/>
</dbReference>
<accession>A0A8S4QHT0</accession>
<proteinExistence type="predicted"/>
<dbReference type="EMBL" id="CAKXAJ010006499">
    <property type="protein sequence ID" value="CAH2210090.1"/>
    <property type="molecule type" value="Genomic_DNA"/>
</dbReference>
<dbReference type="GO" id="GO:0009982">
    <property type="term" value="F:pseudouridine synthase activity"/>
    <property type="evidence" value="ECO:0007669"/>
    <property type="project" value="InterPro"/>
</dbReference>
<evidence type="ECO:0000313" key="2">
    <source>
        <dbReference type="EMBL" id="CAH2210090.1"/>
    </source>
</evidence>
<evidence type="ECO:0000259" key="1">
    <source>
        <dbReference type="Pfam" id="PF01416"/>
    </source>
</evidence>
<gene>
    <name evidence="2" type="primary">jg27845</name>
    <name evidence="2" type="ORF">PAEG_LOCUS2002</name>
</gene>
<dbReference type="GO" id="GO:0001522">
    <property type="term" value="P:pseudouridine synthesis"/>
    <property type="evidence" value="ECO:0007669"/>
    <property type="project" value="InterPro"/>
</dbReference>
<dbReference type="OrthoDB" id="25767at2759"/>
<protein>
    <submittedName>
        <fullName evidence="2">Jg27845 protein</fullName>
    </submittedName>
</protein>
<name>A0A8S4QHT0_9NEOP</name>
<keyword evidence="3" id="KW-1185">Reference proteome</keyword>
<dbReference type="Proteomes" id="UP000838756">
    <property type="component" value="Unassembled WGS sequence"/>
</dbReference>
<evidence type="ECO:0000313" key="3">
    <source>
        <dbReference type="Proteomes" id="UP000838756"/>
    </source>
</evidence>
<dbReference type="InterPro" id="IPR020097">
    <property type="entry name" value="PsdUridine_synth_TruA_a/b_dom"/>
</dbReference>
<comment type="caution">
    <text evidence="2">The sequence shown here is derived from an EMBL/GenBank/DDBJ whole genome shotgun (WGS) entry which is preliminary data.</text>
</comment>
<sequence>MGLLLLIGQGRESPTVIKELLDVETNPRKPQYTMALDVPLNLFHCTYDVDKDWVYDEEELRTVIAHLQSDWTMHSV</sequence>
<dbReference type="Gene3D" id="3.30.70.660">
    <property type="entry name" value="Pseudouridine synthase I, catalytic domain, C-terminal subdomain"/>
    <property type="match status" value="1"/>
</dbReference>
<organism evidence="2 3">
    <name type="scientific">Pararge aegeria aegeria</name>
    <dbReference type="NCBI Taxonomy" id="348720"/>
    <lineage>
        <taxon>Eukaryota</taxon>
        <taxon>Metazoa</taxon>
        <taxon>Ecdysozoa</taxon>
        <taxon>Arthropoda</taxon>
        <taxon>Hexapoda</taxon>
        <taxon>Insecta</taxon>
        <taxon>Pterygota</taxon>
        <taxon>Neoptera</taxon>
        <taxon>Endopterygota</taxon>
        <taxon>Lepidoptera</taxon>
        <taxon>Glossata</taxon>
        <taxon>Ditrysia</taxon>
        <taxon>Papilionoidea</taxon>
        <taxon>Nymphalidae</taxon>
        <taxon>Satyrinae</taxon>
        <taxon>Satyrini</taxon>
        <taxon>Parargina</taxon>
        <taxon>Pararge</taxon>
    </lineage>
</organism>
<reference evidence="2" key="1">
    <citation type="submission" date="2022-03" db="EMBL/GenBank/DDBJ databases">
        <authorList>
            <person name="Lindestad O."/>
        </authorList>
    </citation>
    <scope>NUCLEOTIDE SEQUENCE</scope>
</reference>
<dbReference type="InterPro" id="IPR020103">
    <property type="entry name" value="PsdUridine_synth_cat_dom_sf"/>
</dbReference>
<dbReference type="GO" id="GO:0003723">
    <property type="term" value="F:RNA binding"/>
    <property type="evidence" value="ECO:0007669"/>
    <property type="project" value="InterPro"/>
</dbReference>
<feature type="non-terminal residue" evidence="2">
    <location>
        <position position="1"/>
    </location>
</feature>
<dbReference type="InterPro" id="IPR020095">
    <property type="entry name" value="PsdUridine_synth_TruA_C"/>
</dbReference>